<protein>
    <submittedName>
        <fullName evidence="1">Uncharacterized protein</fullName>
    </submittedName>
</protein>
<dbReference type="AlphaFoldDB" id="E9HUI2"/>
<dbReference type="EMBL" id="GL732811">
    <property type="protein sequence ID" value="EFX64583.1"/>
    <property type="molecule type" value="Genomic_DNA"/>
</dbReference>
<reference evidence="1 2" key="1">
    <citation type="journal article" date="2011" name="Science">
        <title>The ecoresponsive genome of Daphnia pulex.</title>
        <authorList>
            <person name="Colbourne J.K."/>
            <person name="Pfrender M.E."/>
            <person name="Gilbert D."/>
            <person name="Thomas W.K."/>
            <person name="Tucker A."/>
            <person name="Oakley T.H."/>
            <person name="Tokishita S."/>
            <person name="Aerts A."/>
            <person name="Arnold G.J."/>
            <person name="Basu M.K."/>
            <person name="Bauer D.J."/>
            <person name="Caceres C.E."/>
            <person name="Carmel L."/>
            <person name="Casola C."/>
            <person name="Choi J.H."/>
            <person name="Detter J.C."/>
            <person name="Dong Q."/>
            <person name="Dusheyko S."/>
            <person name="Eads B.D."/>
            <person name="Frohlich T."/>
            <person name="Geiler-Samerotte K.A."/>
            <person name="Gerlach D."/>
            <person name="Hatcher P."/>
            <person name="Jogdeo S."/>
            <person name="Krijgsveld J."/>
            <person name="Kriventseva E.V."/>
            <person name="Kultz D."/>
            <person name="Laforsch C."/>
            <person name="Lindquist E."/>
            <person name="Lopez J."/>
            <person name="Manak J.R."/>
            <person name="Muller J."/>
            <person name="Pangilinan J."/>
            <person name="Patwardhan R.P."/>
            <person name="Pitluck S."/>
            <person name="Pritham E.J."/>
            <person name="Rechtsteiner A."/>
            <person name="Rho M."/>
            <person name="Rogozin I.B."/>
            <person name="Sakarya O."/>
            <person name="Salamov A."/>
            <person name="Schaack S."/>
            <person name="Shapiro H."/>
            <person name="Shiga Y."/>
            <person name="Skalitzky C."/>
            <person name="Smith Z."/>
            <person name="Souvorov A."/>
            <person name="Sung W."/>
            <person name="Tang Z."/>
            <person name="Tsuchiya D."/>
            <person name="Tu H."/>
            <person name="Vos H."/>
            <person name="Wang M."/>
            <person name="Wolf Y.I."/>
            <person name="Yamagata H."/>
            <person name="Yamada T."/>
            <person name="Ye Y."/>
            <person name="Shaw J.R."/>
            <person name="Andrews J."/>
            <person name="Crease T.J."/>
            <person name="Tang H."/>
            <person name="Lucas S.M."/>
            <person name="Robertson H.M."/>
            <person name="Bork P."/>
            <person name="Koonin E.V."/>
            <person name="Zdobnov E.M."/>
            <person name="Grigoriev I.V."/>
            <person name="Lynch M."/>
            <person name="Boore J.L."/>
        </authorList>
    </citation>
    <scope>NUCLEOTIDE SEQUENCE [LARGE SCALE GENOMIC DNA]</scope>
</reference>
<dbReference type="PANTHER" id="PTHR48456:SF1">
    <property type="match status" value="1"/>
</dbReference>
<evidence type="ECO:0000313" key="2">
    <source>
        <dbReference type="Proteomes" id="UP000000305"/>
    </source>
</evidence>
<organism evidence="1 2">
    <name type="scientific">Daphnia pulex</name>
    <name type="common">Water flea</name>
    <dbReference type="NCBI Taxonomy" id="6669"/>
    <lineage>
        <taxon>Eukaryota</taxon>
        <taxon>Metazoa</taxon>
        <taxon>Ecdysozoa</taxon>
        <taxon>Arthropoda</taxon>
        <taxon>Crustacea</taxon>
        <taxon>Branchiopoda</taxon>
        <taxon>Diplostraca</taxon>
        <taxon>Cladocera</taxon>
        <taxon>Anomopoda</taxon>
        <taxon>Daphniidae</taxon>
        <taxon>Daphnia</taxon>
    </lineage>
</organism>
<dbReference type="KEGG" id="dpx:DAPPUDRAFT_118033"/>
<gene>
    <name evidence="1" type="ORF">DAPPUDRAFT_118033</name>
</gene>
<evidence type="ECO:0000313" key="1">
    <source>
        <dbReference type="EMBL" id="EFX64583.1"/>
    </source>
</evidence>
<dbReference type="InParanoid" id="E9HUI2"/>
<dbReference type="Proteomes" id="UP000000305">
    <property type="component" value="Unassembled WGS sequence"/>
</dbReference>
<sequence length="183" mass="20934">MTTYIVDLNELEDIIPLNLLSDFDVKAYRPLGTVMLAISQPASLCVLHEDIVSCLELVMRFIREILERGIPKSVFYIHSHGLRNDMRNDMITKRYPTILMASDLRDAIKNDMPGYGMRPAVSVFLYEANKGKAFFITSPSRSWWMTAGATRSLLIGHQNIFERAFSMSLGLKVRLRTSNRMNE</sequence>
<dbReference type="HOGENOM" id="CLU_1476600_0_0_1"/>
<accession>E9HUI2</accession>
<keyword evidence="2" id="KW-1185">Reference proteome</keyword>
<dbReference type="PhylomeDB" id="E9HUI2"/>
<proteinExistence type="predicted"/>
<dbReference type="PANTHER" id="PTHR48456">
    <property type="match status" value="1"/>
</dbReference>
<name>E9HUI2_DAPPU</name>